<reference evidence="2 3" key="1">
    <citation type="journal article" date="2021" name="Sci. Rep.">
        <title>Genome sequencing of the multicellular alga Astrephomene provides insights into convergent evolution of germ-soma differentiation.</title>
        <authorList>
            <person name="Yamashita S."/>
            <person name="Yamamoto K."/>
            <person name="Matsuzaki R."/>
            <person name="Suzuki S."/>
            <person name="Yamaguchi H."/>
            <person name="Hirooka S."/>
            <person name="Minakuchi Y."/>
            <person name="Miyagishima S."/>
            <person name="Kawachi M."/>
            <person name="Toyoda A."/>
            <person name="Nozaki H."/>
        </authorList>
    </citation>
    <scope>NUCLEOTIDE SEQUENCE [LARGE SCALE GENOMIC DNA]</scope>
    <source>
        <strain evidence="2 3">NIES-4017</strain>
    </source>
</reference>
<dbReference type="EMBL" id="BMAR01000029">
    <property type="protein sequence ID" value="GFR49348.1"/>
    <property type="molecule type" value="Genomic_DNA"/>
</dbReference>
<accession>A0AAD3DWV1</accession>
<comment type="caution">
    <text evidence="2">The sequence shown here is derived from an EMBL/GenBank/DDBJ whole genome shotgun (WGS) entry which is preliminary data.</text>
</comment>
<dbReference type="Proteomes" id="UP001054857">
    <property type="component" value="Unassembled WGS sequence"/>
</dbReference>
<dbReference type="AlphaFoldDB" id="A0AAD3DWV1"/>
<protein>
    <submittedName>
        <fullName evidence="2">Uncharacterized protein</fullName>
    </submittedName>
</protein>
<organism evidence="2 3">
    <name type="scientific">Astrephomene gubernaculifera</name>
    <dbReference type="NCBI Taxonomy" id="47775"/>
    <lineage>
        <taxon>Eukaryota</taxon>
        <taxon>Viridiplantae</taxon>
        <taxon>Chlorophyta</taxon>
        <taxon>core chlorophytes</taxon>
        <taxon>Chlorophyceae</taxon>
        <taxon>CS clade</taxon>
        <taxon>Chlamydomonadales</taxon>
        <taxon>Astrephomenaceae</taxon>
        <taxon>Astrephomene</taxon>
    </lineage>
</organism>
<evidence type="ECO:0000313" key="3">
    <source>
        <dbReference type="Proteomes" id="UP001054857"/>
    </source>
</evidence>
<name>A0AAD3DWV1_9CHLO</name>
<keyword evidence="3" id="KW-1185">Reference proteome</keyword>
<gene>
    <name evidence="2" type="ORF">Agub_g11368</name>
</gene>
<feature type="compositionally biased region" description="Polar residues" evidence="1">
    <location>
        <begin position="66"/>
        <end position="79"/>
    </location>
</feature>
<proteinExistence type="predicted"/>
<evidence type="ECO:0000313" key="2">
    <source>
        <dbReference type="EMBL" id="GFR49348.1"/>
    </source>
</evidence>
<sequence>MEGDRGDLKNSTVTLYYQQRSQSARLPVQARVPAGPAAKLVGSTHTHVYDERPVPPKSTAVGGEAPSTSQQAWGHSSTPGRLRATGTGPYRTKKVVYWTGRDHHIVDAPDVPDNQFHWVPPHLKQDDVAPGPQLAVRETPGASRVKLIGSKYRYLPTMEPNGSSMWAISPEEAILYGSVGSNTWGSSGVAGPAAATGSSSGKPRPFTATGPLCGNLDAFGRQRVMGYKDYEAASKLLNGVGSWERTQRHLSSSMDVGRPSKLMSFAQQTASFKGLNVAR</sequence>
<feature type="region of interest" description="Disordered" evidence="1">
    <location>
        <begin position="48"/>
        <end position="86"/>
    </location>
</feature>
<evidence type="ECO:0000256" key="1">
    <source>
        <dbReference type="SAM" id="MobiDB-lite"/>
    </source>
</evidence>